<evidence type="ECO:0000313" key="4">
    <source>
        <dbReference type="EMBL" id="NMH97949.1"/>
    </source>
</evidence>
<dbReference type="RefSeq" id="WP_169381395.1">
    <property type="nucleotide sequence ID" value="NZ_JAAXLA010000017.1"/>
</dbReference>
<dbReference type="SMART" id="SM00507">
    <property type="entry name" value="HNHc"/>
    <property type="match status" value="1"/>
</dbReference>
<proteinExistence type="inferred from homology"/>
<dbReference type="Pfam" id="PF01844">
    <property type="entry name" value="HNH"/>
    <property type="match status" value="1"/>
</dbReference>
<sequence>MFDDMMTAEVESELVGMAGHLAAGTCRLLQLMAEFDRRDGWAGHGVRSCAHWLNWRVGMSLRTARDHLRVAHALRDLPATTAAFAAGRVSYSKVRALTRVATADSEESLLAIALNGTTSQLETLVRAARAGADARPVAARRYLRWTWASDGSLVLRARIPPEQGAVVIAEIEAATAGGGGSAEPPDAPQPAPEPSAEHHHAWQEAQQEQAARGAEHAPGPALDPVSARRVDALLALVAGSATPKAERLVVHLRVDDDATSAAGRPLAEIDAGSIGGVPIPVSTAARITCTADVQALLVDRRGNPLYLGRSRRLVSRAQLRALRARDRYRCAFPGCTHRRHLEAHHVRPWLRGGPTDIDNLLLLCGFHHMLVHDHGYRITAAEGGFRFARPDGVPVPDAGAPPHGAVADLVARHARRGIDARTITPDWGGERLDPNPILAWLIPELRERAAAA</sequence>
<dbReference type="InterPro" id="IPR003870">
    <property type="entry name" value="DUF222"/>
</dbReference>
<comment type="caution">
    <text evidence="4">The sequence shown here is derived from an EMBL/GenBank/DDBJ whole genome shotgun (WGS) entry which is preliminary data.</text>
</comment>
<evidence type="ECO:0000313" key="5">
    <source>
        <dbReference type="Proteomes" id="UP000820669"/>
    </source>
</evidence>
<dbReference type="EMBL" id="JAAXLA010000017">
    <property type="protein sequence ID" value="NMH97949.1"/>
    <property type="molecule type" value="Genomic_DNA"/>
</dbReference>
<feature type="domain" description="HNH nuclease" evidence="3">
    <location>
        <begin position="317"/>
        <end position="369"/>
    </location>
</feature>
<dbReference type="InterPro" id="IPR003615">
    <property type="entry name" value="HNH_nuc"/>
</dbReference>
<organism evidence="4 5">
    <name type="scientific">Pseudonocardia acidicola</name>
    <dbReference type="NCBI Taxonomy" id="2724939"/>
    <lineage>
        <taxon>Bacteria</taxon>
        <taxon>Bacillati</taxon>
        <taxon>Actinomycetota</taxon>
        <taxon>Actinomycetes</taxon>
        <taxon>Pseudonocardiales</taxon>
        <taxon>Pseudonocardiaceae</taxon>
        <taxon>Pseudonocardia</taxon>
    </lineage>
</organism>
<protein>
    <submittedName>
        <fullName evidence="4">DUF222 domain-containing protein</fullName>
    </submittedName>
</protein>
<name>A0ABX1SAL2_9PSEU</name>
<dbReference type="Gene3D" id="1.10.30.50">
    <property type="match status" value="1"/>
</dbReference>
<evidence type="ECO:0000256" key="2">
    <source>
        <dbReference type="SAM" id="MobiDB-lite"/>
    </source>
</evidence>
<comment type="similarity">
    <text evidence="1">Belongs to the Rv1128c/1148c/1588c/1702c/1945/3466 family.</text>
</comment>
<reference evidence="4 5" key="1">
    <citation type="submission" date="2020-04" db="EMBL/GenBank/DDBJ databases">
        <authorList>
            <person name="Klaysubun C."/>
            <person name="Duangmal K."/>
            <person name="Lipun K."/>
        </authorList>
    </citation>
    <scope>NUCLEOTIDE SEQUENCE [LARGE SCALE GENOMIC DNA]</scope>
    <source>
        <strain evidence="4 5">K10HN5</strain>
    </source>
</reference>
<dbReference type="CDD" id="cd00085">
    <property type="entry name" value="HNHc"/>
    <property type="match status" value="1"/>
</dbReference>
<accession>A0ABX1SAL2</accession>
<keyword evidence="5" id="KW-1185">Reference proteome</keyword>
<dbReference type="Proteomes" id="UP000820669">
    <property type="component" value="Unassembled WGS sequence"/>
</dbReference>
<dbReference type="Pfam" id="PF02720">
    <property type="entry name" value="DUF222"/>
    <property type="match status" value="1"/>
</dbReference>
<evidence type="ECO:0000259" key="3">
    <source>
        <dbReference type="SMART" id="SM00507"/>
    </source>
</evidence>
<evidence type="ECO:0000256" key="1">
    <source>
        <dbReference type="ARBA" id="ARBA00023450"/>
    </source>
</evidence>
<gene>
    <name evidence="4" type="ORF">HF526_11590</name>
</gene>
<feature type="region of interest" description="Disordered" evidence="2">
    <location>
        <begin position="175"/>
        <end position="223"/>
    </location>
</feature>
<dbReference type="InterPro" id="IPR002711">
    <property type="entry name" value="HNH"/>
</dbReference>
<feature type="compositionally biased region" description="Low complexity" evidence="2">
    <location>
        <begin position="203"/>
        <end position="212"/>
    </location>
</feature>